<gene>
    <name evidence="7" type="ORF">D9C73_016949</name>
</gene>
<feature type="coiled-coil region" evidence="4">
    <location>
        <begin position="77"/>
        <end position="139"/>
    </location>
</feature>
<dbReference type="SUPFAM" id="SSF49842">
    <property type="entry name" value="TNF-like"/>
    <property type="match status" value="1"/>
</dbReference>
<dbReference type="EMBL" id="CM014092">
    <property type="protein sequence ID" value="TKS82840.1"/>
    <property type="molecule type" value="Genomic_DNA"/>
</dbReference>
<dbReference type="AlphaFoldDB" id="A0A4U5V691"/>
<evidence type="ECO:0000256" key="4">
    <source>
        <dbReference type="SAM" id="Coils"/>
    </source>
</evidence>
<keyword evidence="3 5" id="KW-0732">Signal</keyword>
<organism evidence="7 8">
    <name type="scientific">Collichthys lucidus</name>
    <name type="common">Big head croaker</name>
    <name type="synonym">Sciaena lucida</name>
    <dbReference type="NCBI Taxonomy" id="240159"/>
    <lineage>
        <taxon>Eukaryota</taxon>
        <taxon>Metazoa</taxon>
        <taxon>Chordata</taxon>
        <taxon>Craniata</taxon>
        <taxon>Vertebrata</taxon>
        <taxon>Euteleostomi</taxon>
        <taxon>Actinopterygii</taxon>
        <taxon>Neopterygii</taxon>
        <taxon>Teleostei</taxon>
        <taxon>Neoteleostei</taxon>
        <taxon>Acanthomorphata</taxon>
        <taxon>Eupercaria</taxon>
        <taxon>Sciaenidae</taxon>
        <taxon>Collichthys</taxon>
    </lineage>
</organism>
<evidence type="ECO:0000256" key="3">
    <source>
        <dbReference type="ARBA" id="ARBA00022729"/>
    </source>
</evidence>
<dbReference type="Proteomes" id="UP000298787">
    <property type="component" value="Chromosome 15"/>
</dbReference>
<dbReference type="InterPro" id="IPR050822">
    <property type="entry name" value="Cerebellin_Synaptic_Org"/>
</dbReference>
<comment type="subcellular location">
    <subcellularLocation>
        <location evidence="1">Secreted</location>
    </subcellularLocation>
</comment>
<dbReference type="GO" id="GO:0005576">
    <property type="term" value="C:extracellular region"/>
    <property type="evidence" value="ECO:0007669"/>
    <property type="project" value="UniProtKB-SubCell"/>
</dbReference>
<dbReference type="PROSITE" id="PS50871">
    <property type="entry name" value="C1Q"/>
    <property type="match status" value="1"/>
</dbReference>
<dbReference type="InterPro" id="IPR001073">
    <property type="entry name" value="C1q_dom"/>
</dbReference>
<dbReference type="InterPro" id="IPR008983">
    <property type="entry name" value="Tumour_necrosis_fac-like_dom"/>
</dbReference>
<protein>
    <submittedName>
        <fullName evidence="7">Collagen alpha-1(VIII) chain</fullName>
    </submittedName>
</protein>
<feature type="chain" id="PRO_5021016667" evidence="5">
    <location>
        <begin position="22"/>
        <end position="234"/>
    </location>
</feature>
<evidence type="ECO:0000256" key="1">
    <source>
        <dbReference type="ARBA" id="ARBA00004613"/>
    </source>
</evidence>
<dbReference type="PRINTS" id="PR00007">
    <property type="entry name" value="COMPLEMNTC1Q"/>
</dbReference>
<proteinExistence type="predicted"/>
<keyword evidence="4" id="KW-0175">Coiled coil</keyword>
<sequence length="234" mass="26124">MRVVLGLQLVLLGLCGSGAQGEGGGLSEVVELSEFQKTDPRDAVEEASEQTAEQTYTDIWAGVRTLRDMVVELKVKLKNMASSLKDSESQVNELKAELIVTKVHVELLQRENSDLQARLSSTESELLIFKSRIDELERETTGFFIAPVKGVYYFQFTVFGSLNYNVGVYVYKNNQNMMFNVAWQHNSVVEYFTNSVILELIAGDELRLILPGGTAVFDSEHNHCTFSGALLFPL</sequence>
<keyword evidence="2" id="KW-0964">Secreted</keyword>
<evidence type="ECO:0000256" key="2">
    <source>
        <dbReference type="ARBA" id="ARBA00022525"/>
    </source>
</evidence>
<feature type="domain" description="C1q" evidence="6">
    <location>
        <begin position="100"/>
        <end position="234"/>
    </location>
</feature>
<keyword evidence="7" id="KW-0176">Collagen</keyword>
<evidence type="ECO:0000256" key="5">
    <source>
        <dbReference type="SAM" id="SignalP"/>
    </source>
</evidence>
<evidence type="ECO:0000259" key="6">
    <source>
        <dbReference type="PROSITE" id="PS50871"/>
    </source>
</evidence>
<name>A0A4U5V691_COLLU</name>
<evidence type="ECO:0000313" key="7">
    <source>
        <dbReference type="EMBL" id="TKS82840.1"/>
    </source>
</evidence>
<feature type="signal peptide" evidence="5">
    <location>
        <begin position="1"/>
        <end position="21"/>
    </location>
</feature>
<dbReference type="SMART" id="SM00110">
    <property type="entry name" value="C1Q"/>
    <property type="match status" value="1"/>
</dbReference>
<dbReference type="STRING" id="240159.A0A4U5V691"/>
<accession>A0A4U5V691</accession>
<dbReference type="PANTHER" id="PTHR22923">
    <property type="entry name" value="CEREBELLIN-RELATED"/>
    <property type="match status" value="1"/>
</dbReference>
<evidence type="ECO:0000313" key="8">
    <source>
        <dbReference type="Proteomes" id="UP000298787"/>
    </source>
</evidence>
<reference evidence="7 8" key="1">
    <citation type="submission" date="2019-01" db="EMBL/GenBank/DDBJ databases">
        <title>Genome Assembly of Collichthys lucidus.</title>
        <authorList>
            <person name="Cai M."/>
            <person name="Xiao S."/>
        </authorList>
    </citation>
    <scope>NUCLEOTIDE SEQUENCE [LARGE SCALE GENOMIC DNA]</scope>
    <source>
        <strain evidence="7">JT15FE1705JMU</strain>
        <tissue evidence="7">Muscle</tissue>
    </source>
</reference>
<dbReference type="PANTHER" id="PTHR22923:SF116">
    <property type="entry name" value="C1Q DOMAIN-CONTAINING PROTEIN"/>
    <property type="match status" value="1"/>
</dbReference>
<dbReference type="Pfam" id="PF00386">
    <property type="entry name" value="C1q"/>
    <property type="match status" value="1"/>
</dbReference>
<dbReference type="GO" id="GO:0005581">
    <property type="term" value="C:collagen trimer"/>
    <property type="evidence" value="ECO:0007669"/>
    <property type="project" value="UniProtKB-KW"/>
</dbReference>
<keyword evidence="8" id="KW-1185">Reference proteome</keyword>
<dbReference type="Gene3D" id="2.60.120.40">
    <property type="match status" value="1"/>
</dbReference>